<feature type="signal peptide" evidence="2">
    <location>
        <begin position="1"/>
        <end position="22"/>
    </location>
</feature>
<feature type="coiled-coil region" evidence="1">
    <location>
        <begin position="207"/>
        <end position="234"/>
    </location>
</feature>
<gene>
    <name evidence="3" type="ORF">HMPREF9970_0501</name>
</gene>
<evidence type="ECO:0000256" key="2">
    <source>
        <dbReference type="SAM" id="SignalP"/>
    </source>
</evidence>
<organism evidence="3 4">
    <name type="scientific">Lachnoanaerobaculum saburreum F0468</name>
    <dbReference type="NCBI Taxonomy" id="1095750"/>
    <lineage>
        <taxon>Bacteria</taxon>
        <taxon>Bacillati</taxon>
        <taxon>Bacillota</taxon>
        <taxon>Clostridia</taxon>
        <taxon>Lachnospirales</taxon>
        <taxon>Lachnospiraceae</taxon>
        <taxon>Lachnoanaerobaculum</taxon>
    </lineage>
</organism>
<proteinExistence type="predicted"/>
<sequence length="396" mass="43098">MKRRILALSLCMALATPVTSLAYVKSPGNPSEVGKTQAELNGYSEETWAKLMDNTLEYSEIEDLVKNFNVNISSAWSKFNDNINSLNLAIDTLRSAKREMSSDATAAMNDGDIVNTMLYKAQGKGLGMSIQAMGTAKDKLSRQITAANAPIRNAQEQVVAGVEALMIGYKNIENQEKILDSMIKMYEETLRVVNQTGSLGLSTNADIIKVQSDLANARANLLTLKANKEKLYRTLITMCGWSPDADVTVADIPDVSDDDINKLNPSVDINTAIGNNATLIKNRHNTSSKSSSFVDAKLYQSSQDEDILRANINELYNNIITDKGNLAAANAGVEASKATQNALDTQKSLGMISTAQYLGGRLSVLQKQAEFESARLQLNTDYNAYMQALAGNIDIK</sequence>
<dbReference type="Proteomes" id="UP000005039">
    <property type="component" value="Unassembled WGS sequence"/>
</dbReference>
<dbReference type="RefSeq" id="WP_008754805.1">
    <property type="nucleotide sequence ID" value="NZ_AJGH01000112.1"/>
</dbReference>
<feature type="chain" id="PRO_5003633468" description="Outer membrane efflux protein" evidence="2">
    <location>
        <begin position="23"/>
        <end position="396"/>
    </location>
</feature>
<evidence type="ECO:0000313" key="4">
    <source>
        <dbReference type="Proteomes" id="UP000005039"/>
    </source>
</evidence>
<evidence type="ECO:0008006" key="5">
    <source>
        <dbReference type="Google" id="ProtNLM"/>
    </source>
</evidence>
<evidence type="ECO:0000256" key="1">
    <source>
        <dbReference type="SAM" id="Coils"/>
    </source>
</evidence>
<dbReference type="SUPFAM" id="SSF56954">
    <property type="entry name" value="Outer membrane efflux proteins (OEP)"/>
    <property type="match status" value="1"/>
</dbReference>
<keyword evidence="2" id="KW-0732">Signal</keyword>
<accession>I0R5A2</accession>
<keyword evidence="1" id="KW-0175">Coiled coil</keyword>
<comment type="caution">
    <text evidence="3">The sequence shown here is derived from an EMBL/GenBank/DDBJ whole genome shotgun (WGS) entry which is preliminary data.</text>
</comment>
<dbReference type="GO" id="GO:0015562">
    <property type="term" value="F:efflux transmembrane transporter activity"/>
    <property type="evidence" value="ECO:0007669"/>
    <property type="project" value="InterPro"/>
</dbReference>
<dbReference type="Gene3D" id="1.20.1600.10">
    <property type="entry name" value="Outer membrane efflux proteins (OEP)"/>
    <property type="match status" value="1"/>
</dbReference>
<name>I0R5A2_9FIRM</name>
<dbReference type="EMBL" id="AJGH01000112">
    <property type="protein sequence ID" value="EIC94860.1"/>
    <property type="molecule type" value="Genomic_DNA"/>
</dbReference>
<protein>
    <recommendedName>
        <fullName evidence="5">Outer membrane efflux protein</fullName>
    </recommendedName>
</protein>
<reference evidence="3 4" key="1">
    <citation type="submission" date="2012-03" db="EMBL/GenBank/DDBJ databases">
        <authorList>
            <person name="Durkin A.S."/>
            <person name="McCorrison J."/>
            <person name="Torralba M."/>
            <person name="Gillis M."/>
            <person name="Methe B."/>
            <person name="Sutton G."/>
            <person name="Nelson K.E."/>
        </authorList>
    </citation>
    <scope>NUCLEOTIDE SEQUENCE [LARGE SCALE GENOMIC DNA]</scope>
    <source>
        <strain evidence="3 4">F0468</strain>
    </source>
</reference>
<evidence type="ECO:0000313" key="3">
    <source>
        <dbReference type="EMBL" id="EIC94860.1"/>
    </source>
</evidence>
<keyword evidence="4" id="KW-1185">Reference proteome</keyword>
<dbReference type="PATRIC" id="fig|1095750.3.peg.2332"/>
<dbReference type="AlphaFoldDB" id="I0R5A2"/>
<dbReference type="eggNOG" id="ENOG502ZAZ5">
    <property type="taxonomic scope" value="Bacteria"/>
</dbReference>